<dbReference type="FunFam" id="3.40.140.20:FF:000001">
    <property type="entry name" value="Bifunctional purine biosynthesis protein PurH"/>
    <property type="match status" value="1"/>
</dbReference>
<dbReference type="GO" id="GO:0004643">
    <property type="term" value="F:phosphoribosylaminoimidazolecarboxamide formyltransferase activity"/>
    <property type="evidence" value="ECO:0007669"/>
    <property type="project" value="UniProtKB-UniRule"/>
</dbReference>
<evidence type="ECO:0000313" key="12">
    <source>
        <dbReference type="EMBL" id="PIR97440.1"/>
    </source>
</evidence>
<dbReference type="GO" id="GO:0006189">
    <property type="term" value="P:'de novo' IMP biosynthetic process"/>
    <property type="evidence" value="ECO:0007669"/>
    <property type="project" value="UniProtKB-UniRule"/>
</dbReference>
<evidence type="ECO:0000256" key="5">
    <source>
        <dbReference type="ARBA" id="ARBA00022755"/>
    </source>
</evidence>
<evidence type="ECO:0000256" key="4">
    <source>
        <dbReference type="ARBA" id="ARBA00022679"/>
    </source>
</evidence>
<evidence type="ECO:0000256" key="1">
    <source>
        <dbReference type="ARBA" id="ARBA00004844"/>
    </source>
</evidence>
<dbReference type="EC" id="2.1.2.3" evidence="10"/>
<evidence type="ECO:0000256" key="9">
    <source>
        <dbReference type="ARBA" id="ARBA00050687"/>
    </source>
</evidence>
<protein>
    <recommendedName>
        <fullName evidence="10">Bifunctional purine biosynthesis protein PurH</fullName>
    </recommendedName>
    <domain>
        <recommendedName>
            <fullName evidence="10">Phosphoribosylaminoimidazolecarboxamide formyltransferase</fullName>
            <ecNumber evidence="10">2.1.2.3</ecNumber>
        </recommendedName>
        <alternativeName>
            <fullName evidence="10">AICAR transformylase</fullName>
        </alternativeName>
    </domain>
    <domain>
        <recommendedName>
            <fullName evidence="10">IMP cyclohydrolase</fullName>
            <ecNumber evidence="10">3.5.4.10</ecNumber>
        </recommendedName>
        <alternativeName>
            <fullName evidence="10">ATIC</fullName>
        </alternativeName>
        <alternativeName>
            <fullName evidence="10">IMP synthase</fullName>
        </alternativeName>
        <alternativeName>
            <fullName evidence="10">Inosinicase</fullName>
        </alternativeName>
    </domain>
</protein>
<keyword evidence="6 10" id="KW-0378">Hydrolase</keyword>
<dbReference type="Gene3D" id="3.40.140.20">
    <property type="match status" value="2"/>
</dbReference>
<dbReference type="NCBIfam" id="NF002049">
    <property type="entry name" value="PRK00881.1"/>
    <property type="match status" value="1"/>
</dbReference>
<organism evidence="12 13">
    <name type="scientific">Candidatus Doudnabacteria bacterium CG10_big_fil_rev_8_21_14_0_10_41_10</name>
    <dbReference type="NCBI Taxonomy" id="1974551"/>
    <lineage>
        <taxon>Bacteria</taxon>
        <taxon>Candidatus Doudnaibacteriota</taxon>
    </lineage>
</organism>
<dbReference type="InterPro" id="IPR011607">
    <property type="entry name" value="MGS-like_dom"/>
</dbReference>
<dbReference type="SUPFAM" id="SSF53927">
    <property type="entry name" value="Cytidine deaminase-like"/>
    <property type="match status" value="1"/>
</dbReference>
<gene>
    <name evidence="10 12" type="primary">purH</name>
    <name evidence="12" type="ORF">COT91_01385</name>
</gene>
<dbReference type="SUPFAM" id="SSF52335">
    <property type="entry name" value="Methylglyoxal synthase-like"/>
    <property type="match status" value="1"/>
</dbReference>
<comment type="catalytic activity">
    <reaction evidence="8 10">
        <text>(6R)-10-formyltetrahydrofolate + 5-amino-1-(5-phospho-beta-D-ribosyl)imidazole-4-carboxamide = 5-formamido-1-(5-phospho-D-ribosyl)imidazole-4-carboxamide + (6S)-5,6,7,8-tetrahydrofolate</text>
        <dbReference type="Rhea" id="RHEA:22192"/>
        <dbReference type="ChEBI" id="CHEBI:57453"/>
        <dbReference type="ChEBI" id="CHEBI:58467"/>
        <dbReference type="ChEBI" id="CHEBI:58475"/>
        <dbReference type="ChEBI" id="CHEBI:195366"/>
        <dbReference type="EC" id="2.1.2.3"/>
    </reaction>
</comment>
<dbReference type="SMART" id="SM00851">
    <property type="entry name" value="MGS"/>
    <property type="match status" value="1"/>
</dbReference>
<keyword evidence="5 10" id="KW-0658">Purine biosynthesis</keyword>
<feature type="domain" description="MGS-like" evidence="11">
    <location>
        <begin position="1"/>
        <end position="144"/>
    </location>
</feature>
<dbReference type="Proteomes" id="UP000230557">
    <property type="component" value="Unassembled WGS sequence"/>
</dbReference>
<dbReference type="InterPro" id="IPR002695">
    <property type="entry name" value="PurH-like"/>
</dbReference>
<evidence type="ECO:0000256" key="2">
    <source>
        <dbReference type="ARBA" id="ARBA00004954"/>
    </source>
</evidence>
<evidence type="ECO:0000256" key="7">
    <source>
        <dbReference type="ARBA" id="ARBA00023268"/>
    </source>
</evidence>
<name>A0A2H0VGL2_9BACT</name>
<comment type="domain">
    <text evidence="10">The IMP cyclohydrolase activity resides in the N-terminal region.</text>
</comment>
<dbReference type="CDD" id="cd01421">
    <property type="entry name" value="IMPCH"/>
    <property type="match status" value="1"/>
</dbReference>
<proteinExistence type="inferred from homology"/>
<comment type="pathway">
    <text evidence="2 10">Purine metabolism; IMP biosynthesis via de novo pathway; 5-formamido-1-(5-phospho-D-ribosyl)imidazole-4-carboxamide from 5-amino-1-(5-phospho-D-ribosyl)imidazole-4-carboxamide (10-formyl THF route): step 1/1.</text>
</comment>
<dbReference type="GO" id="GO:0003937">
    <property type="term" value="F:IMP cyclohydrolase activity"/>
    <property type="evidence" value="ECO:0007669"/>
    <property type="project" value="UniProtKB-UniRule"/>
</dbReference>
<evidence type="ECO:0000256" key="10">
    <source>
        <dbReference type="HAMAP-Rule" id="MF_00139"/>
    </source>
</evidence>
<dbReference type="HAMAP" id="MF_00139">
    <property type="entry name" value="PurH"/>
    <property type="match status" value="1"/>
</dbReference>
<dbReference type="EMBL" id="PFAJ01000017">
    <property type="protein sequence ID" value="PIR97440.1"/>
    <property type="molecule type" value="Genomic_DNA"/>
</dbReference>
<comment type="catalytic activity">
    <reaction evidence="9 10">
        <text>IMP + H2O = 5-formamido-1-(5-phospho-D-ribosyl)imidazole-4-carboxamide</text>
        <dbReference type="Rhea" id="RHEA:18445"/>
        <dbReference type="ChEBI" id="CHEBI:15377"/>
        <dbReference type="ChEBI" id="CHEBI:58053"/>
        <dbReference type="ChEBI" id="CHEBI:58467"/>
        <dbReference type="EC" id="3.5.4.10"/>
    </reaction>
</comment>
<dbReference type="Gene3D" id="3.40.50.1380">
    <property type="entry name" value="Methylglyoxal synthase-like domain"/>
    <property type="match status" value="1"/>
</dbReference>
<dbReference type="UniPathway" id="UPA00074">
    <property type="reaction ID" value="UER00133"/>
</dbReference>
<dbReference type="AlphaFoldDB" id="A0A2H0VGL2"/>
<dbReference type="PIRSF" id="PIRSF000414">
    <property type="entry name" value="AICARFT_IMPCHas"/>
    <property type="match status" value="1"/>
</dbReference>
<dbReference type="InterPro" id="IPR016193">
    <property type="entry name" value="Cytidine_deaminase-like"/>
</dbReference>
<sequence length="518" mass="57438">MPRALISVYDKTGIVEFARQLADFGWEIISTGGTYKEILDAGIAVKTASSVTGFPEIMHGRVKTLHPKIHGGILADRDDISHMRDAKNNNISMIDMVVINLYPFEQVVAKPDLKESEAIEMIDIGGPTMLRSAAKNHKHIVVVCDPQDYKKIVDQLKKGEVSMETKKLLALKVFKRTSEYDKAIAEYFESKDSSPAFQASSPQRWEEGLTIQFQKLYDLRYGENPHQSASFYEDTSVFETSIAKAEILHGKKLSYNNILDADSALNLVKEFEEPTVSVVKHTNPAGCAVGKDIDEAYEKAYQGDPRSAFGGIIAMNRNCTKSIAEKVNKIFMEIVLAPDFDPKALTVLKQKKNLRLLKLGEFKKQAGLKDYRKVVGGILEQDFDRKNISKDDLKIVTKLKPDQTQIDDMLFAFKVCRHVKSNAIVLVKDKMLVGAGAGQMSRVDSVEIAIKKAGGREIGAVLGSDAFFPFRDSIDQIADAGIKAIIQPGGSIKDEEVIAAADEKGLSMVFTGIREFRH</sequence>
<dbReference type="Pfam" id="PF01808">
    <property type="entry name" value="AICARFT_IMPCHas"/>
    <property type="match status" value="1"/>
</dbReference>
<dbReference type="PANTHER" id="PTHR11692:SF0">
    <property type="entry name" value="BIFUNCTIONAL PURINE BIOSYNTHESIS PROTEIN ATIC"/>
    <property type="match status" value="1"/>
</dbReference>
<dbReference type="InterPro" id="IPR024051">
    <property type="entry name" value="AICAR_Tfase_dup_dom_sf"/>
</dbReference>
<comment type="pathway">
    <text evidence="1 10">Purine metabolism; IMP biosynthesis via de novo pathway; IMP from 5-formamido-1-(5-phospho-D-ribosyl)imidazole-4-carboxamide: step 1/1.</text>
</comment>
<dbReference type="FunFam" id="3.40.50.1380:FF:000001">
    <property type="entry name" value="Bifunctional purine biosynthesis protein PurH"/>
    <property type="match status" value="1"/>
</dbReference>
<evidence type="ECO:0000256" key="3">
    <source>
        <dbReference type="ARBA" id="ARBA00007667"/>
    </source>
</evidence>
<dbReference type="NCBIfam" id="TIGR00355">
    <property type="entry name" value="purH"/>
    <property type="match status" value="1"/>
</dbReference>
<dbReference type="InterPro" id="IPR036914">
    <property type="entry name" value="MGS-like_dom_sf"/>
</dbReference>
<evidence type="ECO:0000256" key="6">
    <source>
        <dbReference type="ARBA" id="ARBA00022801"/>
    </source>
</evidence>
<evidence type="ECO:0000259" key="11">
    <source>
        <dbReference type="PROSITE" id="PS51855"/>
    </source>
</evidence>
<keyword evidence="4 10" id="KW-0808">Transferase</keyword>
<accession>A0A2H0VGL2</accession>
<keyword evidence="7 10" id="KW-0511">Multifunctional enzyme</keyword>
<dbReference type="PANTHER" id="PTHR11692">
    <property type="entry name" value="BIFUNCTIONAL PURINE BIOSYNTHESIS PROTEIN PURH"/>
    <property type="match status" value="1"/>
</dbReference>
<dbReference type="FunFam" id="3.40.140.20:FF:000002">
    <property type="entry name" value="Bifunctional purine biosynthesis protein PurH"/>
    <property type="match status" value="1"/>
</dbReference>
<dbReference type="PROSITE" id="PS51855">
    <property type="entry name" value="MGS"/>
    <property type="match status" value="1"/>
</dbReference>
<dbReference type="EC" id="3.5.4.10" evidence="10"/>
<evidence type="ECO:0000256" key="8">
    <source>
        <dbReference type="ARBA" id="ARBA00050488"/>
    </source>
</evidence>
<dbReference type="SMART" id="SM00798">
    <property type="entry name" value="AICARFT_IMPCHas"/>
    <property type="match status" value="1"/>
</dbReference>
<comment type="similarity">
    <text evidence="3 10">Belongs to the PurH family.</text>
</comment>
<dbReference type="GO" id="GO:0005829">
    <property type="term" value="C:cytosol"/>
    <property type="evidence" value="ECO:0007669"/>
    <property type="project" value="TreeGrafter"/>
</dbReference>
<comment type="caution">
    <text evidence="12">The sequence shown here is derived from an EMBL/GenBank/DDBJ whole genome shotgun (WGS) entry which is preliminary data.</text>
</comment>
<dbReference type="Pfam" id="PF02142">
    <property type="entry name" value="MGS"/>
    <property type="match status" value="1"/>
</dbReference>
<evidence type="ECO:0000313" key="13">
    <source>
        <dbReference type="Proteomes" id="UP000230557"/>
    </source>
</evidence>
<reference evidence="13" key="1">
    <citation type="submission" date="2017-09" db="EMBL/GenBank/DDBJ databases">
        <title>Depth-based differentiation of microbial function through sediment-hosted aquifers and enrichment of novel symbionts in the deep terrestrial subsurface.</title>
        <authorList>
            <person name="Probst A.J."/>
            <person name="Ladd B."/>
            <person name="Jarett J.K."/>
            <person name="Geller-Mcgrath D.E."/>
            <person name="Sieber C.M.K."/>
            <person name="Emerson J.B."/>
            <person name="Anantharaman K."/>
            <person name="Thomas B.C."/>
            <person name="Malmstrom R."/>
            <person name="Stieglmeier M."/>
            <person name="Klingl A."/>
            <person name="Woyke T."/>
            <person name="Ryan C.M."/>
            <person name="Banfield J.F."/>
        </authorList>
    </citation>
    <scope>NUCLEOTIDE SEQUENCE [LARGE SCALE GENOMIC DNA]</scope>
</reference>